<dbReference type="PANTHER" id="PTHR40115">
    <property type="entry name" value="INNER MEMBRANE PROTEIN WITH PEPSY TM HELIX"/>
    <property type="match status" value="1"/>
</dbReference>
<keyword evidence="1" id="KW-0812">Transmembrane</keyword>
<keyword evidence="1" id="KW-1133">Transmembrane helix</keyword>
<gene>
    <name evidence="2" type="ORF">CEJ45_05140</name>
</gene>
<comment type="caution">
    <text evidence="2">The sequence shown here is derived from an EMBL/GenBank/DDBJ whole genome shotgun (WGS) entry which is preliminary data.</text>
</comment>
<sequence>MKPAAAHPLPAVADQKRRAFWLKHLHQWHWISSGICLVAMLVFAATGLTLNHAAQIEAKPQVTHRKALLPESLLAPLRQQAEAADAKGGSKAALPPAVRDWVGRELAVTVDQQSAEWSADEVYVALPRPGGDAWLRVALEDGQVEYEKTDRGWISYFNDLHKGRNTGTAWSWFIDVFAVACLVFCITGLFLLQMHAGKRPATWPLVALGLVAPLLLALVFIH</sequence>
<keyword evidence="3" id="KW-1185">Reference proteome</keyword>
<feature type="transmembrane region" description="Helical" evidence="1">
    <location>
        <begin position="28"/>
        <end position="50"/>
    </location>
</feature>
<dbReference type="InterPro" id="IPR032307">
    <property type="entry name" value="PepSY_TM-like_2"/>
</dbReference>
<dbReference type="RefSeq" id="WP_088754130.1">
    <property type="nucleotide sequence ID" value="NZ_NJGV01000004.1"/>
</dbReference>
<dbReference type="Proteomes" id="UP000214747">
    <property type="component" value="Unassembled WGS sequence"/>
</dbReference>
<proteinExistence type="predicted"/>
<evidence type="ECO:0000313" key="2">
    <source>
        <dbReference type="EMBL" id="OWY35793.1"/>
    </source>
</evidence>
<feature type="transmembrane region" description="Helical" evidence="1">
    <location>
        <begin position="172"/>
        <end position="195"/>
    </location>
</feature>
<evidence type="ECO:0008006" key="4">
    <source>
        <dbReference type="Google" id="ProtNLM"/>
    </source>
</evidence>
<name>A0A225SYB0_9BURK</name>
<protein>
    <recommendedName>
        <fullName evidence="4">Peptidase</fullName>
    </recommendedName>
</protein>
<reference evidence="2 3" key="1">
    <citation type="journal article" date="2010" name="Int. J. Syst. Evol. Microbiol.">
        <title>Reclassification of Herbaspirillum putei as a later heterotypic synonym of Herbaspirillum huttiense, with the description of H. huttiense subsp. huttiense subsp. nov. and H. huttiense subsp. putei subsp. nov., comb. nov., and description of Herbaspirillum aquaticum sp. nov.</title>
        <authorList>
            <person name="Dobritsa A.P."/>
            <person name="Reddy M.C."/>
            <person name="Samadpour M."/>
        </authorList>
    </citation>
    <scope>NUCLEOTIDE SEQUENCE [LARGE SCALE GENOMIC DNA]</scope>
    <source>
        <strain evidence="2 3">IEH 4430</strain>
    </source>
</reference>
<evidence type="ECO:0000313" key="3">
    <source>
        <dbReference type="Proteomes" id="UP000214747"/>
    </source>
</evidence>
<dbReference type="Pfam" id="PF16357">
    <property type="entry name" value="PepSY_TM_like_2"/>
    <property type="match status" value="1"/>
</dbReference>
<feature type="transmembrane region" description="Helical" evidence="1">
    <location>
        <begin position="201"/>
        <end position="221"/>
    </location>
</feature>
<accession>A0A225SYB0</accession>
<organism evidence="2 3">
    <name type="scientific">Herbaspirillum aquaticum</name>
    <dbReference type="NCBI Taxonomy" id="568783"/>
    <lineage>
        <taxon>Bacteria</taxon>
        <taxon>Pseudomonadati</taxon>
        <taxon>Pseudomonadota</taxon>
        <taxon>Betaproteobacteria</taxon>
        <taxon>Burkholderiales</taxon>
        <taxon>Oxalobacteraceae</taxon>
        <taxon>Herbaspirillum</taxon>
    </lineage>
</organism>
<keyword evidence="1" id="KW-0472">Membrane</keyword>
<evidence type="ECO:0000256" key="1">
    <source>
        <dbReference type="SAM" id="Phobius"/>
    </source>
</evidence>
<dbReference type="PANTHER" id="PTHR40115:SF1">
    <property type="entry name" value="INNER MEMBRANE PROTEIN WITH PEPSY TM HELIX"/>
    <property type="match status" value="1"/>
</dbReference>
<dbReference type="EMBL" id="NJGV01000004">
    <property type="protein sequence ID" value="OWY35793.1"/>
    <property type="molecule type" value="Genomic_DNA"/>
</dbReference>
<dbReference type="AlphaFoldDB" id="A0A225SYB0"/>